<evidence type="ECO:0000313" key="2">
    <source>
        <dbReference type="Proteomes" id="UP000474159"/>
    </source>
</evidence>
<dbReference type="OrthoDB" id="975794at2"/>
<reference evidence="1 2" key="1">
    <citation type="submission" date="2019-09" db="EMBL/GenBank/DDBJ databases">
        <title>YIM 48816 draft genome.</title>
        <authorList>
            <person name="Jiang L."/>
        </authorList>
    </citation>
    <scope>NUCLEOTIDE SEQUENCE [LARGE SCALE GENOMIC DNA]</scope>
    <source>
        <strain evidence="1 2">YIM 48816</strain>
    </source>
</reference>
<name>A0A6L3T690_9HYPH</name>
<dbReference type="EMBL" id="VZZK01000003">
    <property type="protein sequence ID" value="KAB1080905.1"/>
    <property type="molecule type" value="Genomic_DNA"/>
</dbReference>
<comment type="caution">
    <text evidence="1">The sequence shown here is derived from an EMBL/GenBank/DDBJ whole genome shotgun (WGS) entry which is preliminary data.</text>
</comment>
<keyword evidence="2" id="KW-1185">Reference proteome</keyword>
<accession>A0A6L3T690</accession>
<sequence length="628" mass="69902">MNTKGFTLRHLAFTGPGLEPAGLHFAPGLNIVYGASNTGKSFICKSIDYMLGSSRPLPDIDERRGYNGIVLGLLLPGSREVTLYRSTLGGDYLLFEGLHEERPGNITGTPLHSEHDAKSNDNLSNYLLTTLGLEGKMIARNANGEKESLSLRHLMRFLIVDETAIIDERSPILSGQYVTDTVERNVFRILLTGRDDSAVVSTMKPALRKARVTGQIDLVDEMIAGLDEELGEDHPTRAELMQQTERLGATLATHQHEMRSRQDQIDTLLVERREVFDTLNDLAARVRELDVTLRRFAKLDAVYVSDIARLEALEEGGFLLLALADRPCAACGAGPEHQAYHHGAEEIARSHQAARAEGRKIEYERRDLRHTMTSLGAEAAGLRRRIEELDVSLSRIEGELAELRPREAQGRAEYERLLSVRDKLAHQIELHRRRDRLLARRSQLDVRPARRPSTSRLAVGVDGGTGHEFARIIQELLEAWKFPGDPQVGFDLATHDIRINGKDRRANGKGVRAILHAAFKIGVLIHCRRRDLPHPGFVALDTPLLTYREPLKQTRHGPMAADELVLRASALNEHFYRSLASMQGLGQIIVLENADPPKDLLDVEVTAFTGGEGEGRFGLFPSADNQSH</sequence>
<evidence type="ECO:0000313" key="1">
    <source>
        <dbReference type="EMBL" id="KAB1080905.1"/>
    </source>
</evidence>
<proteinExistence type="predicted"/>
<protein>
    <submittedName>
        <fullName evidence="1">Uncharacterized protein</fullName>
    </submittedName>
</protein>
<dbReference type="Proteomes" id="UP000474159">
    <property type="component" value="Unassembled WGS sequence"/>
</dbReference>
<dbReference type="AlphaFoldDB" id="A0A6L3T690"/>
<dbReference type="RefSeq" id="WP_150997550.1">
    <property type="nucleotide sequence ID" value="NZ_BPQY01000359.1"/>
</dbReference>
<gene>
    <name evidence="1" type="ORF">F6X53_04255</name>
</gene>
<organism evidence="1 2">
    <name type="scientific">Methylobacterium soli</name>
    <dbReference type="NCBI Taxonomy" id="553447"/>
    <lineage>
        <taxon>Bacteria</taxon>
        <taxon>Pseudomonadati</taxon>
        <taxon>Pseudomonadota</taxon>
        <taxon>Alphaproteobacteria</taxon>
        <taxon>Hyphomicrobiales</taxon>
        <taxon>Methylobacteriaceae</taxon>
        <taxon>Methylobacterium</taxon>
    </lineage>
</organism>